<evidence type="ECO:0000313" key="2">
    <source>
        <dbReference type="Proteomes" id="UP000184038"/>
    </source>
</evidence>
<dbReference type="STRING" id="1120996.SAMN02746066_03326"/>
<dbReference type="OrthoDB" id="9805604at2"/>
<proteinExistence type="predicted"/>
<dbReference type="InterPro" id="IPR003329">
    <property type="entry name" value="Cytidylyl_trans"/>
</dbReference>
<name>A0A1M7LNB3_9FIRM</name>
<dbReference type="AlphaFoldDB" id="A0A1M7LNB3"/>
<keyword evidence="2" id="KW-1185">Reference proteome</keyword>
<evidence type="ECO:0000313" key="1">
    <source>
        <dbReference type="EMBL" id="SHM79644.1"/>
    </source>
</evidence>
<dbReference type="RefSeq" id="WP_073289524.1">
    <property type="nucleotide sequence ID" value="NZ_FRCP01000017.1"/>
</dbReference>
<keyword evidence="1" id="KW-0548">Nucleotidyltransferase</keyword>
<dbReference type="PANTHER" id="PTHR21485">
    <property type="entry name" value="HAD SUPERFAMILY MEMBERS CMAS AND KDSC"/>
    <property type="match status" value="1"/>
</dbReference>
<sequence>MKKKCLAIITARGGSKRITRKNIKEFCGKPIIQYSIEAAIESSIFDEVMVSTEDLEIKKIAEECGAMVPFTRSQETSGDMAMTHEVLLEVLDEYKKLGITFEYVCCIYPTAPFITAARLRESYEKLVLSKADAVIPIVAYSFPPQRCFVLKDDKLEFKWPENRLLRSQDLEKWYHDCGQFYFMNTERFLDTHNLIMENTLPIIIDEMEVQDIDNYVDWELAELKYRMRISK</sequence>
<gene>
    <name evidence="1" type="ORF">SAMN02746066_03326</name>
</gene>
<keyword evidence="1" id="KW-0808">Transferase</keyword>
<dbReference type="NCBIfam" id="TIGR03584">
    <property type="entry name" value="PseF"/>
    <property type="match status" value="1"/>
</dbReference>
<dbReference type="InterPro" id="IPR020039">
    <property type="entry name" value="PseF"/>
</dbReference>
<organism evidence="1 2">
    <name type="scientific">Anaerosporobacter mobilis DSM 15930</name>
    <dbReference type="NCBI Taxonomy" id="1120996"/>
    <lineage>
        <taxon>Bacteria</taxon>
        <taxon>Bacillati</taxon>
        <taxon>Bacillota</taxon>
        <taxon>Clostridia</taxon>
        <taxon>Lachnospirales</taxon>
        <taxon>Lachnospiraceae</taxon>
        <taxon>Anaerosporobacter</taxon>
    </lineage>
</organism>
<dbReference type="GO" id="GO:0008781">
    <property type="term" value="F:N-acylneuraminate cytidylyltransferase activity"/>
    <property type="evidence" value="ECO:0007669"/>
    <property type="project" value="TreeGrafter"/>
</dbReference>
<dbReference type="Proteomes" id="UP000184038">
    <property type="component" value="Unassembled WGS sequence"/>
</dbReference>
<dbReference type="CDD" id="cd02513">
    <property type="entry name" value="CMP-NeuAc_Synthase"/>
    <property type="match status" value="1"/>
</dbReference>
<dbReference type="SUPFAM" id="SSF53448">
    <property type="entry name" value="Nucleotide-diphospho-sugar transferases"/>
    <property type="match status" value="1"/>
</dbReference>
<dbReference type="EMBL" id="FRCP01000017">
    <property type="protein sequence ID" value="SHM79644.1"/>
    <property type="molecule type" value="Genomic_DNA"/>
</dbReference>
<dbReference type="Pfam" id="PF02348">
    <property type="entry name" value="CTP_transf_3"/>
    <property type="match status" value="1"/>
</dbReference>
<dbReference type="InterPro" id="IPR029044">
    <property type="entry name" value="Nucleotide-diphossugar_trans"/>
</dbReference>
<dbReference type="InterPro" id="IPR050793">
    <property type="entry name" value="CMP-NeuNAc_synthase"/>
</dbReference>
<protein>
    <submittedName>
        <fullName evidence="1">N-acylneuraminate cytidylyltransferase</fullName>
    </submittedName>
</protein>
<accession>A0A1M7LNB3</accession>
<dbReference type="Gene3D" id="3.90.550.10">
    <property type="entry name" value="Spore Coat Polysaccharide Biosynthesis Protein SpsA, Chain A"/>
    <property type="match status" value="1"/>
</dbReference>
<reference evidence="1 2" key="1">
    <citation type="submission" date="2016-11" db="EMBL/GenBank/DDBJ databases">
        <authorList>
            <person name="Jaros S."/>
            <person name="Januszkiewicz K."/>
            <person name="Wedrychowicz H."/>
        </authorList>
    </citation>
    <scope>NUCLEOTIDE SEQUENCE [LARGE SCALE GENOMIC DNA]</scope>
    <source>
        <strain evidence="1 2">DSM 15930</strain>
    </source>
</reference>
<dbReference type="PANTHER" id="PTHR21485:SF6">
    <property type="entry name" value="N-ACYLNEURAMINATE CYTIDYLYLTRANSFERASE-RELATED"/>
    <property type="match status" value="1"/>
</dbReference>